<evidence type="ECO:0000313" key="2">
    <source>
        <dbReference type="Proteomes" id="UP001558613"/>
    </source>
</evidence>
<keyword evidence="2" id="KW-1185">Reference proteome</keyword>
<dbReference type="Proteomes" id="UP001558613">
    <property type="component" value="Unassembled WGS sequence"/>
</dbReference>
<dbReference type="EMBL" id="JAYMGO010000008">
    <property type="protein sequence ID" value="KAL1269952.1"/>
    <property type="molecule type" value="Genomic_DNA"/>
</dbReference>
<protein>
    <submittedName>
        <fullName evidence="1">Uncharacterized protein</fullName>
    </submittedName>
</protein>
<name>A0ABR3MZB7_9TELE</name>
<gene>
    <name evidence="1" type="ORF">QQF64_032241</name>
</gene>
<comment type="caution">
    <text evidence="1">The sequence shown here is derived from an EMBL/GenBank/DDBJ whole genome shotgun (WGS) entry which is preliminary data.</text>
</comment>
<accession>A0ABR3MZB7</accession>
<reference evidence="1 2" key="1">
    <citation type="submission" date="2023-09" db="EMBL/GenBank/DDBJ databases">
        <authorList>
            <person name="Wang M."/>
        </authorList>
    </citation>
    <scope>NUCLEOTIDE SEQUENCE [LARGE SCALE GENOMIC DNA]</scope>
    <source>
        <strain evidence="1">GT-2023</strain>
        <tissue evidence="1">Liver</tissue>
    </source>
</reference>
<proteinExistence type="predicted"/>
<evidence type="ECO:0000313" key="1">
    <source>
        <dbReference type="EMBL" id="KAL1269952.1"/>
    </source>
</evidence>
<sequence length="139" mass="15127">MDLTRKGGVLSLHYNNGRSIHPVRLCSSVACPPHSAARASPSQDVTTNAIFLAPSFTSTLLLSSSLPPTCFYITLFSMRSTLPYMSQLIGPAAQLKFTIATMIQSPSNGFYFHPTSYSGTPISQQPTVQWMNLLISDKV</sequence>
<organism evidence="1 2">
    <name type="scientific">Cirrhinus molitorella</name>
    <name type="common">mud carp</name>
    <dbReference type="NCBI Taxonomy" id="172907"/>
    <lineage>
        <taxon>Eukaryota</taxon>
        <taxon>Metazoa</taxon>
        <taxon>Chordata</taxon>
        <taxon>Craniata</taxon>
        <taxon>Vertebrata</taxon>
        <taxon>Euteleostomi</taxon>
        <taxon>Actinopterygii</taxon>
        <taxon>Neopterygii</taxon>
        <taxon>Teleostei</taxon>
        <taxon>Ostariophysi</taxon>
        <taxon>Cypriniformes</taxon>
        <taxon>Cyprinidae</taxon>
        <taxon>Labeoninae</taxon>
        <taxon>Labeonini</taxon>
        <taxon>Cirrhinus</taxon>
    </lineage>
</organism>